<evidence type="ECO:0000313" key="4">
    <source>
        <dbReference type="Proteomes" id="UP000279284"/>
    </source>
</evidence>
<dbReference type="EMBL" id="LR134313">
    <property type="protein sequence ID" value="VEF00525.1"/>
    <property type="molecule type" value="Genomic_DNA"/>
</dbReference>
<dbReference type="PANTHER" id="PTHR43393:SF2">
    <property type="entry name" value="CYTOKININ RIBOSIDE 5'-MONOPHOSPHATE PHOSPHORIBOHYDROLASE"/>
    <property type="match status" value="1"/>
</dbReference>
<dbReference type="InterPro" id="IPR031100">
    <property type="entry name" value="LOG_fam"/>
</dbReference>
<dbReference type="NCBIfam" id="TIGR00730">
    <property type="entry name" value="Rossman fold protein, TIGR00730 family"/>
    <property type="match status" value="1"/>
</dbReference>
<dbReference type="PANTHER" id="PTHR43393">
    <property type="entry name" value="CYTOKININ RIBOSIDE 5'-MONOPHOSPHATE PHOSPHORIBOHYDROLASE"/>
    <property type="match status" value="1"/>
</dbReference>
<protein>
    <recommendedName>
        <fullName evidence="2">Cytokinin riboside 5'-monophosphate phosphoribohydrolase</fullName>
        <ecNumber evidence="2">3.2.2.n1</ecNumber>
    </recommendedName>
</protein>
<comment type="similarity">
    <text evidence="2">Belongs to the LOG family.</text>
</comment>
<reference evidence="3 4" key="1">
    <citation type="submission" date="2018-12" db="EMBL/GenBank/DDBJ databases">
        <authorList>
            <consortium name="Pathogen Informatics"/>
        </authorList>
    </citation>
    <scope>NUCLEOTIDE SEQUENCE [LARGE SCALE GENOMIC DNA]</scope>
    <source>
        <strain evidence="3 4">NCTC10296</strain>
    </source>
</reference>
<name>A0A1X3CS10_9NEIS</name>
<dbReference type="RefSeq" id="WP_085417412.1">
    <property type="nucleotide sequence ID" value="NZ_CAUJPY010000038.1"/>
</dbReference>
<dbReference type="OrthoDB" id="9801098at2"/>
<organism evidence="3 4">
    <name type="scientific">Neisseria canis</name>
    <dbReference type="NCBI Taxonomy" id="493"/>
    <lineage>
        <taxon>Bacteria</taxon>
        <taxon>Pseudomonadati</taxon>
        <taxon>Pseudomonadota</taxon>
        <taxon>Betaproteobacteria</taxon>
        <taxon>Neisseriales</taxon>
        <taxon>Neisseriaceae</taxon>
        <taxon>Neisseria</taxon>
    </lineage>
</organism>
<dbReference type="InterPro" id="IPR052341">
    <property type="entry name" value="LOG_family_nucleotidases"/>
</dbReference>
<dbReference type="EC" id="3.2.2.n1" evidence="2"/>
<sequence length="244" mass="27074">MSLNSKLPFPSLPEDVRSDIRARESYHLLKIMSEFVEAGEELRAIQPAVSIYGSARTPANHPDYLFTERLARKLSDAGFSVISGGGPGIMEAANKGAFAGKSPAVGLNITLPHEQAANPYQDLSVTFQHFFPRKVMFVKHAVAYVTMPGGFGTLDELFESLTLVQTGKTPARPIILVGETFWRGLIDWVKAQLLANGMISPEDMDLIRLMDDEDEIVAYIFEHYERTQNGFCSTPVQHTWELGL</sequence>
<dbReference type="KEGG" id="nci:NCTC10296_00898"/>
<dbReference type="Pfam" id="PF03641">
    <property type="entry name" value="Lysine_decarbox"/>
    <property type="match status" value="1"/>
</dbReference>
<dbReference type="InterPro" id="IPR005269">
    <property type="entry name" value="LOG"/>
</dbReference>
<accession>A0A1X3CS10</accession>
<keyword evidence="2" id="KW-0378">Hydrolase</keyword>
<comment type="catalytic activity">
    <reaction evidence="1">
        <text>AMP + H2O = D-ribose 5-phosphate + adenine</text>
        <dbReference type="Rhea" id="RHEA:20129"/>
        <dbReference type="ChEBI" id="CHEBI:15377"/>
        <dbReference type="ChEBI" id="CHEBI:16708"/>
        <dbReference type="ChEBI" id="CHEBI:78346"/>
        <dbReference type="ChEBI" id="CHEBI:456215"/>
        <dbReference type="EC" id="3.2.2.4"/>
    </reaction>
</comment>
<evidence type="ECO:0000256" key="1">
    <source>
        <dbReference type="ARBA" id="ARBA00000274"/>
    </source>
</evidence>
<dbReference type="GO" id="GO:0009691">
    <property type="term" value="P:cytokinin biosynthetic process"/>
    <property type="evidence" value="ECO:0007669"/>
    <property type="project" value="UniProtKB-UniRule"/>
</dbReference>
<evidence type="ECO:0000313" key="3">
    <source>
        <dbReference type="EMBL" id="VEF00525.1"/>
    </source>
</evidence>
<evidence type="ECO:0000256" key="2">
    <source>
        <dbReference type="RuleBase" id="RU363015"/>
    </source>
</evidence>
<proteinExistence type="inferred from homology"/>
<dbReference type="SUPFAM" id="SSF102405">
    <property type="entry name" value="MCP/YpsA-like"/>
    <property type="match status" value="1"/>
</dbReference>
<keyword evidence="4" id="KW-1185">Reference proteome</keyword>
<gene>
    <name evidence="3" type="primary">ygdH</name>
    <name evidence="3" type="ORF">NCTC10296_00898</name>
</gene>
<dbReference type="GO" id="GO:0005829">
    <property type="term" value="C:cytosol"/>
    <property type="evidence" value="ECO:0007669"/>
    <property type="project" value="TreeGrafter"/>
</dbReference>
<dbReference type="AlphaFoldDB" id="A0A1X3CS10"/>
<dbReference type="STRING" id="493.BWD07_10745"/>
<dbReference type="GO" id="GO:0008714">
    <property type="term" value="F:AMP nucleosidase activity"/>
    <property type="evidence" value="ECO:0007669"/>
    <property type="project" value="UniProtKB-EC"/>
</dbReference>
<dbReference type="Proteomes" id="UP000279284">
    <property type="component" value="Chromosome"/>
</dbReference>
<keyword evidence="2" id="KW-0203">Cytokinin biosynthesis</keyword>
<dbReference type="Gene3D" id="3.40.50.450">
    <property type="match status" value="1"/>
</dbReference>